<dbReference type="InterPro" id="IPR011053">
    <property type="entry name" value="Single_hybrid_motif"/>
</dbReference>
<dbReference type="InterPro" id="IPR000089">
    <property type="entry name" value="Biotin_lipoyl"/>
</dbReference>
<dbReference type="eggNOG" id="COG4273">
    <property type="taxonomic scope" value="Bacteria"/>
</dbReference>
<evidence type="ECO:0000313" key="5">
    <source>
        <dbReference type="Proteomes" id="UP000003100"/>
    </source>
</evidence>
<dbReference type="InterPro" id="IPR014958">
    <property type="entry name" value="DGC"/>
</dbReference>
<dbReference type="InterPro" id="IPR002930">
    <property type="entry name" value="GCV_H"/>
</dbReference>
<reference evidence="4 5" key="2">
    <citation type="submission" date="2009-02" db="EMBL/GenBank/DDBJ databases">
        <title>Draft genome sequence of Blautia hydrogenotrophica DSM 10507 (Ruminococcus hydrogenotrophicus DSM 10507).</title>
        <authorList>
            <person name="Sudarsanam P."/>
            <person name="Ley R."/>
            <person name="Guruge J."/>
            <person name="Turnbaugh P.J."/>
            <person name="Mahowald M."/>
            <person name="Liep D."/>
            <person name="Gordon J."/>
        </authorList>
    </citation>
    <scope>NUCLEOTIDE SEQUENCE [LARGE SCALE GENOMIC DNA]</scope>
    <source>
        <strain evidence="5">DSM 10507 / JCM 14656 / S5a33</strain>
    </source>
</reference>
<dbReference type="PANTHER" id="PTHR11715">
    <property type="entry name" value="GLYCINE CLEAVAGE SYSTEM H PROTEIN"/>
    <property type="match status" value="1"/>
</dbReference>
<dbReference type="HOGENOM" id="CLU_975660_0_0_9"/>
<feature type="domain" description="Lipoyl-binding" evidence="3">
    <location>
        <begin position="173"/>
        <end position="255"/>
    </location>
</feature>
<dbReference type="GeneID" id="86821857"/>
<dbReference type="SUPFAM" id="SSF51230">
    <property type="entry name" value="Single hybrid motif"/>
    <property type="match status" value="1"/>
</dbReference>
<comment type="similarity">
    <text evidence="1">Belongs to the GcvH family.</text>
</comment>
<dbReference type="InterPro" id="IPR003016">
    <property type="entry name" value="2-oxoA_DH_lipoyl-BS"/>
</dbReference>
<dbReference type="AlphaFoldDB" id="C0CIG4"/>
<dbReference type="eggNOG" id="COG0509">
    <property type="taxonomic scope" value="Bacteria"/>
</dbReference>
<dbReference type="PATRIC" id="fig|476272.21.peg.3633"/>
<dbReference type="PANTHER" id="PTHR11715:SF3">
    <property type="entry name" value="GLYCINE CLEAVAGE SYSTEM H PROTEIN-RELATED"/>
    <property type="match status" value="1"/>
</dbReference>
<dbReference type="RefSeq" id="WP_005945982.1">
    <property type="nucleotide sequence ID" value="NZ_CP136423.1"/>
</dbReference>
<dbReference type="EMBL" id="ACBZ01000023">
    <property type="protein sequence ID" value="EEG50462.1"/>
    <property type="molecule type" value="Genomic_DNA"/>
</dbReference>
<dbReference type="PROSITE" id="PS50968">
    <property type="entry name" value="BIOTINYL_LIPOYL"/>
    <property type="match status" value="1"/>
</dbReference>
<dbReference type="Pfam" id="PF01597">
    <property type="entry name" value="GCV_H"/>
    <property type="match status" value="1"/>
</dbReference>
<sequence>MSKGYAVFPCNGLDKCAGCITHEMAVELSREPENEVVCPVVYRIAKARYQKVLEEKKLLVLDGCATRCASKLATEKSLRIDEKLNISEEAKKRGYSLDTSLEIGEKERRLISELLGQLKEGKEKTGTAGTLMDFPEDLEYETYKKDKFVFRVPIAPEFYFNENDVWAYVSGNHARIGVADFVQKSLSDIMFFTPPSLGIEIEQFDEAGTVESGKAVFEVICPVSGVVTSVNEKLVNEPELINQDPYGEGWIAELELTNFEEDRSLLYEFEEYFPIMKRKVEEFHV</sequence>
<proteinExistence type="inferred from homology"/>
<keyword evidence="5" id="KW-1185">Reference proteome</keyword>
<dbReference type="GO" id="GO:0005960">
    <property type="term" value="C:glycine cleavage complex"/>
    <property type="evidence" value="ECO:0007669"/>
    <property type="project" value="InterPro"/>
</dbReference>
<dbReference type="GO" id="GO:0005737">
    <property type="term" value="C:cytoplasm"/>
    <property type="evidence" value="ECO:0007669"/>
    <property type="project" value="TreeGrafter"/>
</dbReference>
<evidence type="ECO:0000259" key="3">
    <source>
        <dbReference type="PROSITE" id="PS50968"/>
    </source>
</evidence>
<evidence type="ECO:0000256" key="1">
    <source>
        <dbReference type="ARBA" id="ARBA00009249"/>
    </source>
</evidence>
<evidence type="ECO:0000256" key="2">
    <source>
        <dbReference type="ARBA" id="ARBA00022823"/>
    </source>
</evidence>
<accession>C0CIG4</accession>
<dbReference type="CDD" id="cd06848">
    <property type="entry name" value="GCS_H"/>
    <property type="match status" value="1"/>
</dbReference>
<dbReference type="GO" id="GO:0019464">
    <property type="term" value="P:glycine decarboxylation via glycine cleavage system"/>
    <property type="evidence" value="ECO:0007669"/>
    <property type="project" value="InterPro"/>
</dbReference>
<keyword evidence="2" id="KW-0450">Lipoyl</keyword>
<dbReference type="Gene3D" id="2.40.50.100">
    <property type="match status" value="1"/>
</dbReference>
<dbReference type="GO" id="GO:0009249">
    <property type="term" value="P:protein lipoylation"/>
    <property type="evidence" value="ECO:0007669"/>
    <property type="project" value="TreeGrafter"/>
</dbReference>
<dbReference type="Proteomes" id="UP000003100">
    <property type="component" value="Unassembled WGS sequence"/>
</dbReference>
<protein>
    <recommendedName>
        <fullName evidence="3">Lipoyl-binding domain-containing protein</fullName>
    </recommendedName>
</protein>
<evidence type="ECO:0000313" key="4">
    <source>
        <dbReference type="EMBL" id="EEG50462.1"/>
    </source>
</evidence>
<dbReference type="Pfam" id="PF08859">
    <property type="entry name" value="DGC"/>
    <property type="match status" value="1"/>
</dbReference>
<dbReference type="PROSITE" id="PS00189">
    <property type="entry name" value="LIPOYL"/>
    <property type="match status" value="1"/>
</dbReference>
<name>C0CIG4_BLAHS</name>
<gene>
    <name evidence="4" type="ORF">RUMHYD_00628</name>
</gene>
<reference evidence="4 5" key="1">
    <citation type="submission" date="2009-01" db="EMBL/GenBank/DDBJ databases">
        <authorList>
            <person name="Fulton L."/>
            <person name="Clifton S."/>
            <person name="Fulton B."/>
            <person name="Xu J."/>
            <person name="Minx P."/>
            <person name="Pepin K.H."/>
            <person name="Johnson M."/>
            <person name="Bhonagiri V."/>
            <person name="Nash W.E."/>
            <person name="Mardis E.R."/>
            <person name="Wilson R.K."/>
        </authorList>
    </citation>
    <scope>NUCLEOTIDE SEQUENCE [LARGE SCALE GENOMIC DNA]</scope>
    <source>
        <strain evidence="5">DSM 10507 / JCM 14656 / S5a33</strain>
    </source>
</reference>
<dbReference type="InterPro" id="IPR033753">
    <property type="entry name" value="GCV_H/Fam206"/>
</dbReference>
<organism evidence="4 5">
    <name type="scientific">Blautia hydrogenotrophica (strain DSM 10507 / JCM 14656 / S5a33)</name>
    <name type="common">Ruminococcus hydrogenotrophicus</name>
    <dbReference type="NCBI Taxonomy" id="476272"/>
    <lineage>
        <taxon>Bacteria</taxon>
        <taxon>Bacillati</taxon>
        <taxon>Bacillota</taxon>
        <taxon>Clostridia</taxon>
        <taxon>Lachnospirales</taxon>
        <taxon>Lachnospiraceae</taxon>
        <taxon>Blautia</taxon>
    </lineage>
</organism>